<evidence type="ECO:0000313" key="12">
    <source>
        <dbReference type="Proteomes" id="UP000284763"/>
    </source>
</evidence>
<evidence type="ECO:0000256" key="3">
    <source>
        <dbReference type="ARBA" id="ARBA00022475"/>
    </source>
</evidence>
<dbReference type="GO" id="GO:0065002">
    <property type="term" value="P:intracellular protein transmembrane transport"/>
    <property type="evidence" value="ECO:0007669"/>
    <property type="project" value="UniProtKB-UniRule"/>
</dbReference>
<dbReference type="InterPro" id="IPR048634">
    <property type="entry name" value="SecD_SecF_C"/>
</dbReference>
<gene>
    <name evidence="9" type="primary">secD</name>
    <name evidence="11" type="ORF">D5R95_09005</name>
</gene>
<dbReference type="InterPro" id="IPR022813">
    <property type="entry name" value="SecD/SecF_arch_bac"/>
</dbReference>
<evidence type="ECO:0000313" key="11">
    <source>
        <dbReference type="EMBL" id="RQD80114.1"/>
    </source>
</evidence>
<dbReference type="AlphaFoldDB" id="A0A3R7VQ49"/>
<evidence type="ECO:0000256" key="2">
    <source>
        <dbReference type="ARBA" id="ARBA00022448"/>
    </source>
</evidence>
<proteinExistence type="inferred from homology"/>
<keyword evidence="4 9" id="KW-0812">Transmembrane</keyword>
<comment type="caution">
    <text evidence="11">The sequence shown here is derived from an EMBL/GenBank/DDBJ whole genome shotgun (WGS) entry which is preliminary data.</text>
</comment>
<keyword evidence="6 9" id="KW-1133">Transmembrane helix</keyword>
<keyword evidence="5 9" id="KW-0653">Protein transport</keyword>
<dbReference type="HAMAP" id="MF_01463_A">
    <property type="entry name" value="SecD_A"/>
    <property type="match status" value="1"/>
</dbReference>
<dbReference type="EMBL" id="QZAB01000577">
    <property type="protein sequence ID" value="RQD80114.1"/>
    <property type="molecule type" value="Genomic_DNA"/>
</dbReference>
<comment type="function">
    <text evidence="9">Involved in protein export.</text>
</comment>
<protein>
    <recommendedName>
        <fullName evidence="9">Protein-export membrane protein SecD</fullName>
    </recommendedName>
</protein>
<comment type="subcellular location">
    <subcellularLocation>
        <location evidence="1 9">Cell membrane</location>
        <topology evidence="1 9">Multi-pass membrane protein</topology>
    </subcellularLocation>
</comment>
<dbReference type="GO" id="GO:0006605">
    <property type="term" value="P:protein targeting"/>
    <property type="evidence" value="ECO:0007669"/>
    <property type="project" value="UniProtKB-UniRule"/>
</dbReference>
<evidence type="ECO:0000256" key="6">
    <source>
        <dbReference type="ARBA" id="ARBA00022989"/>
    </source>
</evidence>
<dbReference type="InterPro" id="IPR024912">
    <property type="entry name" value="SecD_arc"/>
</dbReference>
<evidence type="ECO:0000259" key="10">
    <source>
        <dbReference type="Pfam" id="PF02355"/>
    </source>
</evidence>
<keyword evidence="2 9" id="KW-0813">Transport</keyword>
<feature type="transmembrane region" description="Helical" evidence="9">
    <location>
        <begin position="535"/>
        <end position="554"/>
    </location>
</feature>
<dbReference type="GO" id="GO:0005886">
    <property type="term" value="C:plasma membrane"/>
    <property type="evidence" value="ECO:0007669"/>
    <property type="project" value="UniProtKB-SubCell"/>
</dbReference>
<comment type="subunit">
    <text evidence="9">Part of the protein translocation apparatus. Forms a complex with SecF.</text>
</comment>
<feature type="transmembrane region" description="Helical" evidence="9">
    <location>
        <begin position="435"/>
        <end position="459"/>
    </location>
</feature>
<evidence type="ECO:0000256" key="5">
    <source>
        <dbReference type="ARBA" id="ARBA00022927"/>
    </source>
</evidence>
<accession>A0A3R7VQ49</accession>
<evidence type="ECO:0000256" key="7">
    <source>
        <dbReference type="ARBA" id="ARBA00023010"/>
    </source>
</evidence>
<dbReference type="Gene3D" id="1.20.1640.10">
    <property type="entry name" value="Multidrug efflux transporter AcrB transmembrane domain"/>
    <property type="match status" value="1"/>
</dbReference>
<feature type="transmembrane region" description="Helical" evidence="9">
    <location>
        <begin position="465"/>
        <end position="485"/>
    </location>
</feature>
<feature type="transmembrane region" description="Helical" evidence="9">
    <location>
        <begin position="15"/>
        <end position="35"/>
    </location>
</feature>
<reference evidence="11 12" key="1">
    <citation type="submission" date="2018-08" db="EMBL/GenBank/DDBJ databases">
        <title>The metabolism and importance of syntrophic acetate oxidation coupled to methane or sulfide production in haloalkaline environments.</title>
        <authorList>
            <person name="Timmers P.H.A."/>
            <person name="Vavourakis C.D."/>
            <person name="Sorokin D.Y."/>
            <person name="Sinninghe Damste J.S."/>
            <person name="Muyzer G."/>
            <person name="Stams A.J.M."/>
            <person name="Plugge C.M."/>
        </authorList>
    </citation>
    <scope>NUCLEOTIDE SEQUENCE [LARGE SCALE GENOMIC DNA]</scope>
    <source>
        <strain evidence="11">MSAO_Arc3</strain>
    </source>
</reference>
<dbReference type="Proteomes" id="UP000284763">
    <property type="component" value="Unassembled WGS sequence"/>
</dbReference>
<evidence type="ECO:0000256" key="1">
    <source>
        <dbReference type="ARBA" id="ARBA00004651"/>
    </source>
</evidence>
<dbReference type="Pfam" id="PF02355">
    <property type="entry name" value="SecD_SecF_C"/>
    <property type="match status" value="1"/>
</dbReference>
<dbReference type="PANTHER" id="PTHR30081">
    <property type="entry name" value="PROTEIN-EXPORT MEMBRANE PROTEIN SEC"/>
    <property type="match status" value="1"/>
</dbReference>
<keyword evidence="3 9" id="KW-1003">Cell membrane</keyword>
<dbReference type="PANTHER" id="PTHR30081:SF1">
    <property type="entry name" value="PROTEIN TRANSLOCASE SUBUNIT SECD"/>
    <property type="match status" value="1"/>
</dbReference>
<feature type="transmembrane region" description="Helical" evidence="9">
    <location>
        <begin position="411"/>
        <end position="428"/>
    </location>
</feature>
<dbReference type="SUPFAM" id="SSF82866">
    <property type="entry name" value="Multidrug efflux transporter AcrB transmembrane domain"/>
    <property type="match status" value="1"/>
</dbReference>
<sequence>MNYRDEEPPSLLKDWRVRIFIVILLLAVVAIQPWYSSDEGFTSNLQFGLDLEGGSWLQLKLAGGLAQLDADSGEIVKYLVESITDEEVNIQEVDTTLDPDIEGREEVLIKFTTSAELMEFELERFGMTDVEIDRADGVTTVEATATKERLIIAYLSHTLDTEVVSVQQPDGTYYEIRSEIKYEELEDLMNQVDGSVLTDADGNPIFHEGVTRETRDLTQKILSDKMDAMGLKDIPVRSVGDDYILIDFAGIDLPTAREITEQPGRFEMRMQVDEETTRHVLYGDDVVSVGMPAFQNEQWHTPFRLNEEGARKLQQMAIEVGAVDSPGDHHLIMYLDDEEIYSAPLSFSAAQSLRDAPIYSWQASTGGDEDSQAQAEQLQIHLRAGALPVNVEIIGAGEVDPTLGEQFKNQSVFIGLIALFAVATAVFIKYRRKEILVPMVGISVAEVIMILGFAAAIGWQLDLPSIAAIIAVIGTGIDHLIIITDEVLYEGKLPPTKVYLARITKAFAIIMGAAATTTIAMAPLVFLGFGALQGFALTTIVGVMLGVFVARPVYGKVIKKVLEDSESKVAAD</sequence>
<feature type="domain" description="Protein export membrane protein SecD/SecF C-terminal" evidence="10">
    <location>
        <begin position="390"/>
        <end position="548"/>
    </location>
</feature>
<dbReference type="NCBIfam" id="NF006217">
    <property type="entry name" value="PRK08343.1-3"/>
    <property type="match status" value="1"/>
</dbReference>
<evidence type="ECO:0000256" key="4">
    <source>
        <dbReference type="ARBA" id="ARBA00022692"/>
    </source>
</evidence>
<name>A0A3R7VQ49_9EURY</name>
<comment type="similarity">
    <text evidence="9">Belongs to the SecD/SecF family. SecD subfamily.</text>
</comment>
<evidence type="ECO:0000256" key="9">
    <source>
        <dbReference type="HAMAP-Rule" id="MF_01463"/>
    </source>
</evidence>
<feature type="transmembrane region" description="Helical" evidence="9">
    <location>
        <begin position="506"/>
        <end position="529"/>
    </location>
</feature>
<organism evidence="11 12">
    <name type="scientific">Methanosalsum natronophilum</name>
    <dbReference type="NCBI Taxonomy" id="768733"/>
    <lineage>
        <taxon>Archaea</taxon>
        <taxon>Methanobacteriati</taxon>
        <taxon>Methanobacteriota</taxon>
        <taxon>Stenosarchaea group</taxon>
        <taxon>Methanomicrobia</taxon>
        <taxon>Methanosarcinales</taxon>
        <taxon>Methanosarcinaceae</taxon>
        <taxon>Methanosalsum</taxon>
    </lineage>
</organism>
<keyword evidence="7 9" id="KW-0811">Translocation</keyword>
<evidence type="ECO:0000256" key="8">
    <source>
        <dbReference type="ARBA" id="ARBA00023136"/>
    </source>
</evidence>
<keyword evidence="8 9" id="KW-0472">Membrane</keyword>